<dbReference type="RefSeq" id="WP_201685037.1">
    <property type="nucleotide sequence ID" value="NZ_JAEQNA010000006.1"/>
</dbReference>
<dbReference type="Proteomes" id="UP000613011">
    <property type="component" value="Unassembled WGS sequence"/>
</dbReference>
<evidence type="ECO:0000313" key="2">
    <source>
        <dbReference type="Proteomes" id="UP000613011"/>
    </source>
</evidence>
<comment type="caution">
    <text evidence="1">The sequence shown here is derived from an EMBL/GenBank/DDBJ whole genome shotgun (WGS) entry which is preliminary data.</text>
</comment>
<accession>A0A936ZIC3</accession>
<proteinExistence type="predicted"/>
<organism evidence="1 2">
    <name type="scientific">Ramlibacter aurantiacus</name>
    <dbReference type="NCBI Taxonomy" id="2801330"/>
    <lineage>
        <taxon>Bacteria</taxon>
        <taxon>Pseudomonadati</taxon>
        <taxon>Pseudomonadota</taxon>
        <taxon>Betaproteobacteria</taxon>
        <taxon>Burkholderiales</taxon>
        <taxon>Comamonadaceae</taxon>
        <taxon>Ramlibacter</taxon>
    </lineage>
</organism>
<dbReference type="AlphaFoldDB" id="A0A936ZIC3"/>
<name>A0A936ZIC3_9BURK</name>
<protein>
    <submittedName>
        <fullName evidence="1">Uncharacterized protein</fullName>
    </submittedName>
</protein>
<keyword evidence="2" id="KW-1185">Reference proteome</keyword>
<sequence>MGLWVNNSNADLPIVTVFGRLENGSYAAEVMREEQVPYQPKWADAVDQKMVYIWPEGDQLQRIVQALNDGRLDYGTLQDYGGHDGGRSEFPI</sequence>
<reference evidence="1" key="1">
    <citation type="submission" date="2021-01" db="EMBL/GenBank/DDBJ databases">
        <title>Ramlibacter sp. strain AW1 16S ribosomal RNA gene Genome sequencing and assembly.</title>
        <authorList>
            <person name="Kang M."/>
        </authorList>
    </citation>
    <scope>NUCLEOTIDE SEQUENCE</scope>
    <source>
        <strain evidence="1">AW1</strain>
    </source>
</reference>
<evidence type="ECO:0000313" key="1">
    <source>
        <dbReference type="EMBL" id="MBL0421959.1"/>
    </source>
</evidence>
<gene>
    <name evidence="1" type="ORF">JI739_16535</name>
</gene>
<dbReference type="EMBL" id="JAEQNA010000006">
    <property type="protein sequence ID" value="MBL0421959.1"/>
    <property type="molecule type" value="Genomic_DNA"/>
</dbReference>